<evidence type="ECO:0000259" key="1">
    <source>
        <dbReference type="PROSITE" id="PS51186"/>
    </source>
</evidence>
<dbReference type="InterPro" id="IPR016181">
    <property type="entry name" value="Acyl_CoA_acyltransferase"/>
</dbReference>
<dbReference type="PANTHER" id="PTHR43792:SF1">
    <property type="entry name" value="N-ACETYLTRANSFERASE DOMAIN-CONTAINING PROTEIN"/>
    <property type="match status" value="1"/>
</dbReference>
<keyword evidence="3" id="KW-1185">Reference proteome</keyword>
<gene>
    <name evidence="2" type="ORF">FCE95_03790</name>
</gene>
<dbReference type="AlphaFoldDB" id="A0A4U5JV50"/>
<evidence type="ECO:0000313" key="2">
    <source>
        <dbReference type="EMBL" id="TKR33435.1"/>
    </source>
</evidence>
<organism evidence="2 3">
    <name type="scientific">Luteimonas gilva</name>
    <dbReference type="NCBI Taxonomy" id="2572684"/>
    <lineage>
        <taxon>Bacteria</taxon>
        <taxon>Pseudomonadati</taxon>
        <taxon>Pseudomonadota</taxon>
        <taxon>Gammaproteobacteria</taxon>
        <taxon>Lysobacterales</taxon>
        <taxon>Lysobacteraceae</taxon>
        <taxon>Luteimonas</taxon>
    </lineage>
</organism>
<evidence type="ECO:0000313" key="3">
    <source>
        <dbReference type="Proteomes" id="UP000308707"/>
    </source>
</evidence>
<sequence>MKTAALGPVLETERLILRPPAREDLDAWADFMADGEHVRFIGGAQSRPIAWRGLMSVIGSWTAYGFGFFSVIEKSSGRWVGRLGPWQPEGWPGTEVGWGVAIDAGGKGYATEGAAAAMDWAFEHLGWDEIIHTIDFDNAPSRSVAAKLGSKKLRNGRLPEPYHEKELEVWGQTREEWARNRAQLRVSP</sequence>
<dbReference type="Proteomes" id="UP000308707">
    <property type="component" value="Unassembled WGS sequence"/>
</dbReference>
<dbReference type="GO" id="GO:0016747">
    <property type="term" value="F:acyltransferase activity, transferring groups other than amino-acyl groups"/>
    <property type="evidence" value="ECO:0007669"/>
    <property type="project" value="InterPro"/>
</dbReference>
<protein>
    <submittedName>
        <fullName evidence="2">GNAT family N-acetyltransferase</fullName>
    </submittedName>
</protein>
<dbReference type="EMBL" id="SZUA01000001">
    <property type="protein sequence ID" value="TKR33435.1"/>
    <property type="molecule type" value="Genomic_DNA"/>
</dbReference>
<accession>A0A4U5JV50</accession>
<feature type="domain" description="N-acetyltransferase" evidence="1">
    <location>
        <begin position="15"/>
        <end position="168"/>
    </location>
</feature>
<reference evidence="2 3" key="1">
    <citation type="submission" date="2019-04" db="EMBL/GenBank/DDBJ databases">
        <title>Reference strain of H23.</title>
        <authorList>
            <person name="Luo X."/>
        </authorList>
    </citation>
    <scope>NUCLEOTIDE SEQUENCE [LARGE SCALE GENOMIC DNA]</scope>
    <source>
        <strain evidence="2 3">H23</strain>
    </source>
</reference>
<dbReference type="Pfam" id="PF13302">
    <property type="entry name" value="Acetyltransf_3"/>
    <property type="match status" value="1"/>
</dbReference>
<dbReference type="Gene3D" id="3.40.630.30">
    <property type="match status" value="1"/>
</dbReference>
<name>A0A4U5JV50_9GAMM</name>
<dbReference type="InterPro" id="IPR051531">
    <property type="entry name" value="N-acetyltransferase"/>
</dbReference>
<dbReference type="InterPro" id="IPR000182">
    <property type="entry name" value="GNAT_dom"/>
</dbReference>
<proteinExistence type="predicted"/>
<dbReference type="SUPFAM" id="SSF55729">
    <property type="entry name" value="Acyl-CoA N-acyltransferases (Nat)"/>
    <property type="match status" value="1"/>
</dbReference>
<dbReference type="OrthoDB" id="9801656at2"/>
<dbReference type="PROSITE" id="PS51186">
    <property type="entry name" value="GNAT"/>
    <property type="match status" value="1"/>
</dbReference>
<comment type="caution">
    <text evidence="2">The sequence shown here is derived from an EMBL/GenBank/DDBJ whole genome shotgun (WGS) entry which is preliminary data.</text>
</comment>
<dbReference type="RefSeq" id="WP_137265643.1">
    <property type="nucleotide sequence ID" value="NZ_SZUA01000001.1"/>
</dbReference>
<keyword evidence="2" id="KW-0808">Transferase</keyword>
<dbReference type="PANTHER" id="PTHR43792">
    <property type="entry name" value="GNAT FAMILY, PUTATIVE (AFU_ORTHOLOGUE AFUA_3G00765)-RELATED-RELATED"/>
    <property type="match status" value="1"/>
</dbReference>